<proteinExistence type="predicted"/>
<dbReference type="SUPFAM" id="SSF53474">
    <property type="entry name" value="alpha/beta-Hydrolases"/>
    <property type="match status" value="1"/>
</dbReference>
<dbReference type="STRING" id="1218173.BALCAV_0203780"/>
<dbReference type="InterPro" id="IPR022742">
    <property type="entry name" value="Hydrolase_4"/>
</dbReference>
<evidence type="ECO:0000259" key="1">
    <source>
        <dbReference type="Pfam" id="PF12146"/>
    </source>
</evidence>
<evidence type="ECO:0000313" key="2">
    <source>
        <dbReference type="EMBL" id="KGA98617.1"/>
    </source>
</evidence>
<dbReference type="RefSeq" id="WP_003324819.1">
    <property type="nucleotide sequence ID" value="NZ_ALPT02000008.1"/>
</dbReference>
<dbReference type="PANTHER" id="PTHR43265">
    <property type="entry name" value="ESTERASE ESTD"/>
    <property type="match status" value="1"/>
</dbReference>
<reference evidence="2 4" key="1">
    <citation type="journal article" date="2014" name="Genome Announc.">
        <title>Draft Genome Sequence of Bacillus alcalophilus AV1934, a Classic Alkaliphile Isolated from Human Feces in 1934.</title>
        <authorList>
            <person name="Attie O."/>
            <person name="Jayaprakash A."/>
            <person name="Shah H."/>
            <person name="Paulsen I.T."/>
            <person name="Morino M."/>
            <person name="Takahashi Y."/>
            <person name="Narumi I."/>
            <person name="Sachidanandam R."/>
            <person name="Satoh K."/>
            <person name="Ito M."/>
            <person name="Krulwich T.A."/>
        </authorList>
    </citation>
    <scope>NUCLEOTIDE SEQUENCE [LARGE SCALE GENOMIC DNA]</scope>
    <source>
        <strain evidence="2 4">AV1934</strain>
    </source>
</reference>
<keyword evidence="4" id="KW-1185">Reference proteome</keyword>
<dbReference type="GO" id="GO:0052689">
    <property type="term" value="F:carboxylic ester hydrolase activity"/>
    <property type="evidence" value="ECO:0007669"/>
    <property type="project" value="TreeGrafter"/>
</dbReference>
<dbReference type="eggNOG" id="COG1073">
    <property type="taxonomic scope" value="Bacteria"/>
</dbReference>
<dbReference type="EMBL" id="JALP01000199">
    <property type="protein sequence ID" value="THG89738.1"/>
    <property type="molecule type" value="Genomic_DNA"/>
</dbReference>
<feature type="domain" description="Serine aminopeptidase S33" evidence="1">
    <location>
        <begin position="31"/>
        <end position="148"/>
    </location>
</feature>
<reference evidence="3 5" key="2">
    <citation type="submission" date="2014-01" db="EMBL/GenBank/DDBJ databases">
        <title>Draft genome sequencing of Bacillus alcalophilus CGMCC 1.3604.</title>
        <authorList>
            <person name="Yang J."/>
            <person name="Diao L."/>
            <person name="Yang S."/>
        </authorList>
    </citation>
    <scope>NUCLEOTIDE SEQUENCE [LARGE SCALE GENOMIC DNA]</scope>
    <source>
        <strain evidence="3 5">CGMCC 1.3604</strain>
    </source>
</reference>
<dbReference type="InterPro" id="IPR053145">
    <property type="entry name" value="AB_hydrolase_Est10"/>
</dbReference>
<dbReference type="Proteomes" id="UP000002754">
    <property type="component" value="Unassembled WGS sequence"/>
</dbReference>
<dbReference type="EMBL" id="ALPT02000008">
    <property type="protein sequence ID" value="KGA98617.1"/>
    <property type="molecule type" value="Genomic_DNA"/>
</dbReference>
<dbReference type="AlphaFoldDB" id="A0A094YYJ9"/>
<dbReference type="Proteomes" id="UP000297014">
    <property type="component" value="Unassembled WGS sequence"/>
</dbReference>
<gene>
    <name evidence="3" type="ORF">AJ85_15440</name>
    <name evidence="2" type="ORF">BALCAV_0203780</name>
</gene>
<evidence type="ECO:0000313" key="4">
    <source>
        <dbReference type="Proteomes" id="UP000002754"/>
    </source>
</evidence>
<dbReference type="Pfam" id="PF12146">
    <property type="entry name" value="Hydrolase_4"/>
    <property type="match status" value="1"/>
</dbReference>
<dbReference type="OrthoDB" id="9780269at2"/>
<evidence type="ECO:0000313" key="3">
    <source>
        <dbReference type="EMBL" id="THG89738.1"/>
    </source>
</evidence>
<comment type="caution">
    <text evidence="2">The sequence shown here is derived from an EMBL/GenBank/DDBJ whole genome shotgun (WGS) entry which is preliminary data.</text>
</comment>
<protein>
    <recommendedName>
        <fullName evidence="1">Serine aminopeptidase S33 domain-containing protein</fullName>
    </recommendedName>
</protein>
<dbReference type="InterPro" id="IPR029058">
    <property type="entry name" value="AB_hydrolase_fold"/>
</dbReference>
<dbReference type="Gene3D" id="3.40.50.1820">
    <property type="entry name" value="alpha/beta hydrolase"/>
    <property type="match status" value="1"/>
</dbReference>
<name>A0A094YYJ9_ALKAL</name>
<organism evidence="2 4">
    <name type="scientific">Alkalihalobacillus alcalophilus ATCC 27647 = CGMCC 1.3604</name>
    <dbReference type="NCBI Taxonomy" id="1218173"/>
    <lineage>
        <taxon>Bacteria</taxon>
        <taxon>Bacillati</taxon>
        <taxon>Bacillota</taxon>
        <taxon>Bacilli</taxon>
        <taxon>Bacillales</taxon>
        <taxon>Bacillaceae</taxon>
        <taxon>Alkalihalobacillus</taxon>
    </lineage>
</organism>
<dbReference type="PANTHER" id="PTHR43265:SF1">
    <property type="entry name" value="ESTERASE ESTD"/>
    <property type="match status" value="1"/>
</dbReference>
<accession>A0A094YYJ9</accession>
<sequence>MLRKENITVTVGTRELSAVFESQDEYEPHVHPLILFIHGFVGNKVGEHRLFVKAAQHFHHLGYATLRFDFSGCGESSGHYQDVTVTKQIEELKAIINHVKHVYKVKDKNLILLGHSLGGGIAALTANEIRGLQKVILWAPVANPYEEILSITGESAETLAKSSGLFDFSGFLLSEEFFNDLKKHKPLENIQHYQGDLLVFHGERDQDISVQNVTKYKEAFLTPHSSGLFSAEFISFADHTFTNSNWEQELFQKTSEHLIIKA</sequence>
<evidence type="ECO:0000313" key="5">
    <source>
        <dbReference type="Proteomes" id="UP000297014"/>
    </source>
</evidence>